<dbReference type="Proteomes" id="UP000217343">
    <property type="component" value="Chromosome"/>
</dbReference>
<evidence type="ECO:0000313" key="2">
    <source>
        <dbReference type="Proteomes" id="UP000217343"/>
    </source>
</evidence>
<sequence>MPLYYVQNFTYDGPGSSKMYGAMGAHNHDQSNQFTKDCIAYLQAIGCVNVKETGSFASNQAEPLQGKEMRWDVLQSKWVKA</sequence>
<accession>A0A250K3K2</accession>
<dbReference type="AlphaFoldDB" id="A0A250K3K2"/>
<gene>
    <name evidence="1" type="ORF">MYMAC_005972</name>
</gene>
<protein>
    <submittedName>
        <fullName evidence="1">Uncharacterized protein</fullName>
    </submittedName>
</protein>
<evidence type="ECO:0000313" key="1">
    <source>
        <dbReference type="EMBL" id="ATB50317.1"/>
    </source>
</evidence>
<dbReference type="RefSeq" id="WP_095960560.1">
    <property type="nucleotide sequence ID" value="NZ_CP022203.1"/>
</dbReference>
<reference evidence="1 2" key="1">
    <citation type="submission" date="2017-06" db="EMBL/GenBank/DDBJ databases">
        <title>Sequencing and comparative analysis of myxobacterial genomes.</title>
        <authorList>
            <person name="Rupp O."/>
            <person name="Goesmann A."/>
            <person name="Sogaard-Andersen L."/>
        </authorList>
    </citation>
    <scope>NUCLEOTIDE SEQUENCE [LARGE SCALE GENOMIC DNA]</scope>
    <source>
        <strain evidence="1 2">DSM 14697</strain>
    </source>
</reference>
<keyword evidence="2" id="KW-1185">Reference proteome</keyword>
<dbReference type="KEGG" id="mmas:MYMAC_005972"/>
<proteinExistence type="predicted"/>
<dbReference type="OrthoDB" id="9553744at2"/>
<organism evidence="1 2">
    <name type="scientific">Corallococcus macrosporus DSM 14697</name>
    <dbReference type="NCBI Taxonomy" id="1189310"/>
    <lineage>
        <taxon>Bacteria</taxon>
        <taxon>Pseudomonadati</taxon>
        <taxon>Myxococcota</taxon>
        <taxon>Myxococcia</taxon>
        <taxon>Myxococcales</taxon>
        <taxon>Cystobacterineae</taxon>
        <taxon>Myxococcaceae</taxon>
        <taxon>Corallococcus</taxon>
    </lineage>
</organism>
<name>A0A250K3K2_9BACT</name>
<dbReference type="EMBL" id="CP022203">
    <property type="protein sequence ID" value="ATB50317.1"/>
    <property type="molecule type" value="Genomic_DNA"/>
</dbReference>